<dbReference type="EMBL" id="FRDI01000008">
    <property type="protein sequence ID" value="SHN66971.1"/>
    <property type="molecule type" value="Genomic_DNA"/>
</dbReference>
<dbReference type="SUPFAM" id="SSF81301">
    <property type="entry name" value="Nucleotidyltransferase"/>
    <property type="match status" value="1"/>
</dbReference>
<comment type="similarity">
    <text evidence="2 12">Belongs to the tRNA nucleotidyltransferase/poly(A) polymerase family.</text>
</comment>
<dbReference type="InterPro" id="IPR043519">
    <property type="entry name" value="NT_sf"/>
</dbReference>
<reference evidence="14 15" key="1">
    <citation type="submission" date="2016-12" db="EMBL/GenBank/DDBJ databases">
        <authorList>
            <person name="Song W.-J."/>
            <person name="Kurnit D.M."/>
        </authorList>
    </citation>
    <scope>NUCLEOTIDE SEQUENCE [LARGE SCALE GENOMIC DNA]</scope>
    <source>
        <strain evidence="14 15">DSM 11393</strain>
    </source>
</reference>
<keyword evidence="6" id="KW-0548">Nucleotidyltransferase</keyword>
<keyword evidence="5" id="KW-0819">tRNA processing</keyword>
<dbReference type="SUPFAM" id="SSF64182">
    <property type="entry name" value="DHH phosphoesterases"/>
    <property type="match status" value="1"/>
</dbReference>
<evidence type="ECO:0000256" key="10">
    <source>
        <dbReference type="ARBA" id="ARBA00022884"/>
    </source>
</evidence>
<dbReference type="Proteomes" id="UP000186469">
    <property type="component" value="Unassembled WGS sequence"/>
</dbReference>
<dbReference type="PROSITE" id="PS51371">
    <property type="entry name" value="CBS"/>
    <property type="match status" value="2"/>
</dbReference>
<dbReference type="InterPro" id="IPR052390">
    <property type="entry name" value="tRNA_nt/polyA_polymerase"/>
</dbReference>
<keyword evidence="7" id="KW-0479">Metal-binding</keyword>
<dbReference type="InterPro" id="IPR000644">
    <property type="entry name" value="CBS_dom"/>
</dbReference>
<evidence type="ECO:0000256" key="4">
    <source>
        <dbReference type="ARBA" id="ARBA00022679"/>
    </source>
</evidence>
<keyword evidence="15" id="KW-1185">Reference proteome</keyword>
<dbReference type="SUPFAM" id="SSF81891">
    <property type="entry name" value="Poly A polymerase C-terminal region-like"/>
    <property type="match status" value="1"/>
</dbReference>
<gene>
    <name evidence="14" type="ORF">SAMN02745728_01716</name>
</gene>
<evidence type="ECO:0000256" key="1">
    <source>
        <dbReference type="ARBA" id="ARBA00001946"/>
    </source>
</evidence>
<dbReference type="Pfam" id="PF01368">
    <property type="entry name" value="DHH"/>
    <property type="match status" value="1"/>
</dbReference>
<keyword evidence="3" id="KW-0820">tRNA-binding</keyword>
<evidence type="ECO:0000256" key="9">
    <source>
        <dbReference type="ARBA" id="ARBA00022842"/>
    </source>
</evidence>
<dbReference type="GO" id="GO:0000166">
    <property type="term" value="F:nucleotide binding"/>
    <property type="evidence" value="ECO:0007669"/>
    <property type="project" value="UniProtKB-KW"/>
</dbReference>
<dbReference type="GO" id="GO:0000049">
    <property type="term" value="F:tRNA binding"/>
    <property type="evidence" value="ECO:0007669"/>
    <property type="project" value="UniProtKB-KW"/>
</dbReference>
<evidence type="ECO:0000256" key="5">
    <source>
        <dbReference type="ARBA" id="ARBA00022694"/>
    </source>
</evidence>
<evidence type="ECO:0000313" key="15">
    <source>
        <dbReference type="Proteomes" id="UP000186469"/>
    </source>
</evidence>
<feature type="domain" description="CBS" evidence="13">
    <location>
        <begin position="321"/>
        <end position="381"/>
    </location>
</feature>
<dbReference type="InterPro" id="IPR001667">
    <property type="entry name" value="DDH_dom"/>
</dbReference>
<keyword evidence="8" id="KW-0547">Nucleotide-binding</keyword>
<dbReference type="GO" id="GO:0008033">
    <property type="term" value="P:tRNA processing"/>
    <property type="evidence" value="ECO:0007669"/>
    <property type="project" value="UniProtKB-KW"/>
</dbReference>
<sequence length="917" mass="103394">MNKKTADTIITTHNNADLDAVASMVAASYLYPEAVLINPSIQVRSHSNEFIKAIPNTFKFVNPKDFDFSKTKNLVVVDTRQRSRLLHISPVLQNSDLIIHAYDHHPDAEDDLKVNFSLVKPYGSTVALIIELLKEKKIQLVEPEPTLLALGLYEDTGSFKFNSTTVYDFNAAAWLIEQGIDFNIIQDADSDNLSSIQVNTLNSLLQAAEIHNFKGISVTVSEIVLDSYLVEFSTLVQKMVEMEKTKVLFAIAQMADKIQLVARSSLKSVNVANICKVFGGGGHSYAASASVSNMTLPELKEKLLSEIFNEVQPQLVVNNFMASPALSLNIKDSISYAENFMGRYGLKAAPVINHEKNPLKPIGIIEYHTVVRAKAHLLGSLSISDYINRNILSVSPDDDLDIALNIIINNRQRLIPVIQDEKMVGVITRTDIINTFMHNNADYSFVLESNADKTKLKIRNVSGILKDKLPKYIFKLLKLAGELGDELGFSVYVVGGFVRDLLMAIPNHDIDLCVEGNGIVFAHALGKRLNASITEHIKFKTAILEYTVETDSGEKILMKIDIATSRLEYYESPGALPNVEHSSIRLDLYRRDFTINAVALELNQTNFGNILDFYGAQRDIKNKIIQPIHSLSFIEDPTRIIRAILFEVRLNFKLSLQTERLINNAIQLGMIKKISGQRIFHGFQLVCEEENTLACLKRMDEFKVLQEIHPILPLTDAKEELILELEKISNAYEMLYQKSKRENWVLYLLALCLGAKYLEVSELLKRLMFSSKATHSFLSMREQCRDMKFKIKAWSEMAFSPQNNKDKNIRYKMSMLADILNPLSVNAMIFVIATEKDADIRKAILYYITKAREEKLSITGKSLIKMGMSPGVEIKTVLKQVLDAKIDGLIKDKQEELNLAESLVKNFLEEKSKNNKN</sequence>
<protein>
    <submittedName>
        <fullName evidence="14">tRNA nucleotidyltransferase (CCA-adding enzyme)</fullName>
    </submittedName>
</protein>
<organism evidence="14 15">
    <name type="scientific">Desulfovibrio litoralis DSM 11393</name>
    <dbReference type="NCBI Taxonomy" id="1121455"/>
    <lineage>
        <taxon>Bacteria</taxon>
        <taxon>Pseudomonadati</taxon>
        <taxon>Thermodesulfobacteriota</taxon>
        <taxon>Desulfovibrionia</taxon>
        <taxon>Desulfovibrionales</taxon>
        <taxon>Desulfovibrionaceae</taxon>
        <taxon>Desulfovibrio</taxon>
    </lineage>
</organism>
<evidence type="ECO:0000256" key="6">
    <source>
        <dbReference type="ARBA" id="ARBA00022695"/>
    </source>
</evidence>
<dbReference type="GO" id="GO:0046872">
    <property type="term" value="F:metal ion binding"/>
    <property type="evidence" value="ECO:0007669"/>
    <property type="project" value="UniProtKB-KW"/>
</dbReference>
<proteinExistence type="inferred from homology"/>
<name>A0A1M7T8D9_9BACT</name>
<dbReference type="AlphaFoldDB" id="A0A1M7T8D9"/>
<dbReference type="OrthoDB" id="9805698at2"/>
<dbReference type="InterPro" id="IPR002646">
    <property type="entry name" value="PolA_pol_head_dom"/>
</dbReference>
<dbReference type="Gene3D" id="1.10.3090.10">
    <property type="entry name" value="cca-adding enzyme, domain 2"/>
    <property type="match status" value="1"/>
</dbReference>
<dbReference type="Gene3D" id="3.10.580.10">
    <property type="entry name" value="CBS-domain"/>
    <property type="match status" value="1"/>
</dbReference>
<dbReference type="Gene3D" id="3.90.1640.10">
    <property type="entry name" value="inorganic pyrophosphatase (n-terminal core)"/>
    <property type="match status" value="1"/>
</dbReference>
<evidence type="ECO:0000256" key="3">
    <source>
        <dbReference type="ARBA" id="ARBA00022555"/>
    </source>
</evidence>
<dbReference type="RefSeq" id="WP_072697408.1">
    <property type="nucleotide sequence ID" value="NZ_FRDI01000008.1"/>
</dbReference>
<dbReference type="InterPro" id="IPR003156">
    <property type="entry name" value="DHHA1_dom"/>
</dbReference>
<dbReference type="SMART" id="SM00116">
    <property type="entry name" value="CBS"/>
    <property type="match status" value="2"/>
</dbReference>
<dbReference type="STRING" id="1121455.SAMN02745728_01716"/>
<comment type="cofactor">
    <cofactor evidence="1">
        <name>Mg(2+)</name>
        <dbReference type="ChEBI" id="CHEBI:18420"/>
    </cofactor>
</comment>
<evidence type="ECO:0000259" key="13">
    <source>
        <dbReference type="PROSITE" id="PS51371"/>
    </source>
</evidence>
<accession>A0A1M7T8D9</accession>
<dbReference type="Pfam" id="PF00571">
    <property type="entry name" value="CBS"/>
    <property type="match status" value="1"/>
</dbReference>
<evidence type="ECO:0000256" key="8">
    <source>
        <dbReference type="ARBA" id="ARBA00022741"/>
    </source>
</evidence>
<keyword evidence="11" id="KW-0129">CBS domain</keyword>
<feature type="domain" description="CBS" evidence="13">
    <location>
        <begin position="387"/>
        <end position="443"/>
    </location>
</feature>
<dbReference type="PANTHER" id="PTHR47788">
    <property type="entry name" value="POLYA POLYMERASE"/>
    <property type="match status" value="1"/>
</dbReference>
<dbReference type="SUPFAM" id="SSF54631">
    <property type="entry name" value="CBS-domain pair"/>
    <property type="match status" value="1"/>
</dbReference>
<dbReference type="Pfam" id="PF02272">
    <property type="entry name" value="DHHA1"/>
    <property type="match status" value="1"/>
</dbReference>
<keyword evidence="4 12" id="KW-0808">Transferase</keyword>
<dbReference type="GO" id="GO:0016779">
    <property type="term" value="F:nucleotidyltransferase activity"/>
    <property type="evidence" value="ECO:0007669"/>
    <property type="project" value="UniProtKB-KW"/>
</dbReference>
<evidence type="ECO:0000256" key="2">
    <source>
        <dbReference type="ARBA" id="ARBA00007265"/>
    </source>
</evidence>
<dbReference type="InterPro" id="IPR046342">
    <property type="entry name" value="CBS_dom_sf"/>
</dbReference>
<dbReference type="Gene3D" id="3.10.310.30">
    <property type="match status" value="1"/>
</dbReference>
<evidence type="ECO:0000256" key="11">
    <source>
        <dbReference type="PROSITE-ProRule" id="PRU00703"/>
    </source>
</evidence>
<keyword evidence="10 12" id="KW-0694">RNA-binding</keyword>
<dbReference type="CDD" id="cd05398">
    <property type="entry name" value="NT_ClassII-CCAase"/>
    <property type="match status" value="1"/>
</dbReference>
<dbReference type="InterPro" id="IPR038763">
    <property type="entry name" value="DHH_sf"/>
</dbReference>
<dbReference type="Gene3D" id="3.30.460.10">
    <property type="entry name" value="Beta Polymerase, domain 2"/>
    <property type="match status" value="1"/>
</dbReference>
<evidence type="ECO:0000313" key="14">
    <source>
        <dbReference type="EMBL" id="SHN66971.1"/>
    </source>
</evidence>
<dbReference type="PANTHER" id="PTHR47788:SF1">
    <property type="entry name" value="A-ADDING TRNA NUCLEOTIDYLTRANSFERASE"/>
    <property type="match status" value="1"/>
</dbReference>
<keyword evidence="9" id="KW-0460">Magnesium</keyword>
<evidence type="ECO:0000256" key="12">
    <source>
        <dbReference type="RuleBase" id="RU003953"/>
    </source>
</evidence>
<dbReference type="Pfam" id="PF01743">
    <property type="entry name" value="PolyA_pol"/>
    <property type="match status" value="1"/>
</dbReference>
<evidence type="ECO:0000256" key="7">
    <source>
        <dbReference type="ARBA" id="ARBA00022723"/>
    </source>
</evidence>